<keyword evidence="2 4" id="KW-0103">Bromodomain</keyword>
<accession>A0A2P2KL40</accession>
<keyword evidence="1" id="KW-0805">Transcription regulation</keyword>
<evidence type="ECO:0000256" key="5">
    <source>
        <dbReference type="SAM" id="MobiDB-lite"/>
    </source>
</evidence>
<dbReference type="EMBL" id="GGEC01025949">
    <property type="protein sequence ID" value="MBX06433.1"/>
    <property type="molecule type" value="Transcribed_RNA"/>
</dbReference>
<dbReference type="SMART" id="SM00297">
    <property type="entry name" value="BROMO"/>
    <property type="match status" value="1"/>
</dbReference>
<protein>
    <submittedName>
        <fullName evidence="8">Uncharacterized protein MANES_06G116700</fullName>
    </submittedName>
</protein>
<dbReference type="InterPro" id="IPR001487">
    <property type="entry name" value="Bromodomain"/>
</dbReference>
<feature type="region of interest" description="Disordered" evidence="5">
    <location>
        <begin position="446"/>
        <end position="548"/>
    </location>
</feature>
<sequence>MAPTVPIEFVGQKESKKCWLLQPMAKSRRNFQRHSSGFVPEYSRGIEAMGESEGFGGLGRFYSEMTASEDSCAPKMKCINLNVNGYDSLCIPVQVLSLSKMSRSERKDLQTRLKMELEQVRVLQSKVTATLSSNLVLLSPSSDIHSCSDGHKRPPLDDLYRSFEASALHGKKRAPSGRNGTHTKKGTSGHIEPMKSAAPVGTSKDILMKQCETLLQRLMTHQFSWVFNEPVDAVKLNIPDYHTIIKQPMDFGTVKSRMASGEYSSPVGFAADVRLTFSNALKYNPPGNDFHNMAKTLSKYFEVRWKAIEKKLPETINVELAPPAPGQADMDATVGMPLAKRKRISPDDNKIEVDPVRQVMSDEEKHKLSIELEALLGELPESIFDFLKEHRYNDGQTSEEEIEIDIDSLSDDTLFKLRKLLDDFLLQNQKNQSKAEQCEIEILNTSGFSNSSPQPCKGNDSVDEDIDIVGGNDPATANYPLADMKKEAGHKDSKCGSSSSSSGESGSSSSDSDSRSSGSELDATKASVPVQATEENARSGENLDQKRSIVEGLDVGIESVNGLVQDELNSQDKPINVEVDGHQEGKFKP</sequence>
<dbReference type="PROSITE" id="PS50014">
    <property type="entry name" value="BROMODOMAIN_2"/>
    <property type="match status" value="1"/>
</dbReference>
<proteinExistence type="predicted"/>
<dbReference type="InterPro" id="IPR027353">
    <property type="entry name" value="NET_dom"/>
</dbReference>
<evidence type="ECO:0000259" key="6">
    <source>
        <dbReference type="PROSITE" id="PS50014"/>
    </source>
</evidence>
<dbReference type="PROSITE" id="PS51525">
    <property type="entry name" value="NET"/>
    <property type="match status" value="1"/>
</dbReference>
<feature type="domain" description="NET" evidence="7">
    <location>
        <begin position="350"/>
        <end position="432"/>
    </location>
</feature>
<dbReference type="PANTHER" id="PTHR45926">
    <property type="entry name" value="OSJNBA0053K19.4 PROTEIN"/>
    <property type="match status" value="1"/>
</dbReference>
<dbReference type="InterPro" id="IPR037377">
    <property type="entry name" value="GTE_bromo"/>
</dbReference>
<feature type="compositionally biased region" description="Basic and acidic residues" evidence="5">
    <location>
        <begin position="483"/>
        <end position="494"/>
    </location>
</feature>
<evidence type="ECO:0000256" key="1">
    <source>
        <dbReference type="ARBA" id="ARBA00023015"/>
    </source>
</evidence>
<dbReference type="Gene3D" id="1.20.1270.220">
    <property type="match status" value="1"/>
</dbReference>
<evidence type="ECO:0000259" key="7">
    <source>
        <dbReference type="PROSITE" id="PS51525"/>
    </source>
</evidence>
<evidence type="ECO:0000313" key="8">
    <source>
        <dbReference type="EMBL" id="MBX06433.1"/>
    </source>
</evidence>
<dbReference type="AlphaFoldDB" id="A0A2P2KL40"/>
<feature type="compositionally biased region" description="Basic residues" evidence="5">
    <location>
        <begin position="169"/>
        <end position="187"/>
    </location>
</feature>
<keyword evidence="3" id="KW-0804">Transcription</keyword>
<feature type="compositionally biased region" description="Low complexity" evidence="5">
    <location>
        <begin position="496"/>
        <end position="520"/>
    </location>
</feature>
<organism evidence="8">
    <name type="scientific">Rhizophora mucronata</name>
    <name type="common">Asiatic mangrove</name>
    <dbReference type="NCBI Taxonomy" id="61149"/>
    <lineage>
        <taxon>Eukaryota</taxon>
        <taxon>Viridiplantae</taxon>
        <taxon>Streptophyta</taxon>
        <taxon>Embryophyta</taxon>
        <taxon>Tracheophyta</taxon>
        <taxon>Spermatophyta</taxon>
        <taxon>Magnoliopsida</taxon>
        <taxon>eudicotyledons</taxon>
        <taxon>Gunneridae</taxon>
        <taxon>Pentapetalae</taxon>
        <taxon>rosids</taxon>
        <taxon>fabids</taxon>
        <taxon>Malpighiales</taxon>
        <taxon>Rhizophoraceae</taxon>
        <taxon>Rhizophora</taxon>
    </lineage>
</organism>
<dbReference type="CDD" id="cd05506">
    <property type="entry name" value="Bromo_plant1"/>
    <property type="match status" value="1"/>
</dbReference>
<dbReference type="PRINTS" id="PR00503">
    <property type="entry name" value="BROMODOMAIN"/>
</dbReference>
<feature type="domain" description="Bromo" evidence="6">
    <location>
        <begin position="219"/>
        <end position="291"/>
    </location>
</feature>
<dbReference type="Pfam" id="PF17035">
    <property type="entry name" value="BET"/>
    <property type="match status" value="1"/>
</dbReference>
<evidence type="ECO:0000256" key="2">
    <source>
        <dbReference type="ARBA" id="ARBA00023117"/>
    </source>
</evidence>
<dbReference type="SUPFAM" id="SSF47370">
    <property type="entry name" value="Bromodomain"/>
    <property type="match status" value="1"/>
</dbReference>
<reference evidence="8" key="1">
    <citation type="submission" date="2018-02" db="EMBL/GenBank/DDBJ databases">
        <title>Rhizophora mucronata_Transcriptome.</title>
        <authorList>
            <person name="Meera S.P."/>
            <person name="Sreeshan A."/>
            <person name="Augustine A."/>
        </authorList>
    </citation>
    <scope>NUCLEOTIDE SEQUENCE</scope>
    <source>
        <tissue evidence="8">Leaf</tissue>
    </source>
</reference>
<evidence type="ECO:0000256" key="4">
    <source>
        <dbReference type="PROSITE-ProRule" id="PRU00035"/>
    </source>
</evidence>
<feature type="compositionally biased region" description="Basic and acidic residues" evidence="5">
    <location>
        <begin position="579"/>
        <end position="589"/>
    </location>
</feature>
<name>A0A2P2KL40_RHIMU</name>
<feature type="region of interest" description="Disordered" evidence="5">
    <location>
        <begin position="565"/>
        <end position="589"/>
    </location>
</feature>
<feature type="compositionally biased region" description="Basic and acidic residues" evidence="5">
    <location>
        <begin position="535"/>
        <end position="548"/>
    </location>
</feature>
<feature type="region of interest" description="Disordered" evidence="5">
    <location>
        <begin position="169"/>
        <end position="198"/>
    </location>
</feature>
<dbReference type="InterPro" id="IPR036427">
    <property type="entry name" value="Bromodomain-like_sf"/>
</dbReference>
<dbReference type="Gene3D" id="1.20.920.10">
    <property type="entry name" value="Bromodomain-like"/>
    <property type="match status" value="1"/>
</dbReference>
<evidence type="ECO:0000256" key="3">
    <source>
        <dbReference type="ARBA" id="ARBA00023163"/>
    </source>
</evidence>
<dbReference type="InterPro" id="IPR038336">
    <property type="entry name" value="NET_sf"/>
</dbReference>
<dbReference type="Pfam" id="PF00439">
    <property type="entry name" value="Bromodomain"/>
    <property type="match status" value="1"/>
</dbReference>